<dbReference type="Proteomes" id="UP001213504">
    <property type="component" value="Chromosome"/>
</dbReference>
<evidence type="ECO:0000313" key="2">
    <source>
        <dbReference type="EMBL" id="WFP26908.1"/>
    </source>
</evidence>
<feature type="transmembrane region" description="Helical" evidence="1">
    <location>
        <begin position="53"/>
        <end position="75"/>
    </location>
</feature>
<protein>
    <submittedName>
        <fullName evidence="2">Uncharacterized protein</fullName>
    </submittedName>
</protein>
<sequence>MTDMNYPSAASADRRKAALAQAVSREVASAGWRVESQSEYQAVLAKGGNTNHVLHLIISVLTCGIWLFVWPFVYLANQRKTLVLAVDDYGNVLRQG</sequence>
<dbReference type="AlphaFoldDB" id="A0AAX3TC88"/>
<reference evidence="2" key="1">
    <citation type="submission" date="2023-04" db="EMBL/GenBank/DDBJ databases">
        <title>Complete genome sequence of a phthalic acid esters degrading bacterial strain.</title>
        <authorList>
            <person name="Weng L."/>
            <person name="Jia Y."/>
            <person name="Ren L."/>
        </authorList>
    </citation>
    <scope>NUCLEOTIDE SEQUENCE</scope>
    <source>
        <strain evidence="2">RL-LY01</strain>
    </source>
</reference>
<keyword evidence="1" id="KW-1133">Transmembrane helix</keyword>
<dbReference type="EMBL" id="CP121270">
    <property type="protein sequence ID" value="WFP26908.1"/>
    <property type="molecule type" value="Genomic_DNA"/>
</dbReference>
<gene>
    <name evidence="2" type="ORF">P9A14_10710</name>
</gene>
<evidence type="ECO:0000313" key="3">
    <source>
        <dbReference type="Proteomes" id="UP001213504"/>
    </source>
</evidence>
<accession>A0AAX3TC88</accession>
<keyword evidence="1" id="KW-0472">Membrane</keyword>
<proteinExistence type="predicted"/>
<keyword evidence="1" id="KW-0812">Transmembrane</keyword>
<organism evidence="2 3">
    <name type="scientific">Gordonia hongkongensis</name>
    <dbReference type="NCBI Taxonomy" id="1701090"/>
    <lineage>
        <taxon>Bacteria</taxon>
        <taxon>Bacillati</taxon>
        <taxon>Actinomycetota</taxon>
        <taxon>Actinomycetes</taxon>
        <taxon>Mycobacteriales</taxon>
        <taxon>Gordoniaceae</taxon>
        <taxon>Gordonia</taxon>
    </lineage>
</organism>
<dbReference type="RefSeq" id="WP_165630151.1">
    <property type="nucleotide sequence ID" value="NZ_CP121270.1"/>
</dbReference>
<evidence type="ECO:0000256" key="1">
    <source>
        <dbReference type="SAM" id="Phobius"/>
    </source>
</evidence>
<name>A0AAX3TC88_9ACTN</name>